<keyword evidence="3 4" id="KW-0975">Bacterial flagellum</keyword>
<dbReference type="HAMAP" id="MF_00724">
    <property type="entry name" value="FliE"/>
    <property type="match status" value="1"/>
</dbReference>
<evidence type="ECO:0000256" key="5">
    <source>
        <dbReference type="NCBIfam" id="TIGR00205"/>
    </source>
</evidence>
<evidence type="ECO:0000313" key="8">
    <source>
        <dbReference type="Proteomes" id="UP000280586"/>
    </source>
</evidence>
<dbReference type="OrthoDB" id="9812413at2"/>
<evidence type="ECO:0000256" key="1">
    <source>
        <dbReference type="ARBA" id="ARBA00004117"/>
    </source>
</evidence>
<evidence type="ECO:0000256" key="4">
    <source>
        <dbReference type="HAMAP-Rule" id="MF_00724"/>
    </source>
</evidence>
<keyword evidence="6" id="KW-0966">Cell projection</keyword>
<reference evidence="6 8" key="1">
    <citation type="submission" date="2017-09" db="EMBL/GenBank/DDBJ databases">
        <authorList>
            <person name="Thomas P."/>
            <person name="Seyboldt C."/>
        </authorList>
    </citation>
    <scope>NUCLEOTIDE SEQUENCE [LARGE SCALE GENOMIC DNA]</scope>
    <source>
        <strain evidence="6 8">DSM 7534</strain>
    </source>
</reference>
<sequence length="96" mass="10917">MRVNSFIPANSNLEINSAKDGEEKVNSFKSFLKEGLDKLNEKQVISDKLTEEFESGDIDVHKMMLATEEAKMSLQLAVQVRNKFVEAIQELTRTQL</sequence>
<dbReference type="GO" id="GO:0009425">
    <property type="term" value="C:bacterial-type flagellum basal body"/>
    <property type="evidence" value="ECO:0007669"/>
    <property type="project" value="UniProtKB-SubCell"/>
</dbReference>
<dbReference type="PANTHER" id="PTHR34653">
    <property type="match status" value="1"/>
</dbReference>
<evidence type="ECO:0000313" key="7">
    <source>
        <dbReference type="EMBL" id="USS00012.1"/>
    </source>
</evidence>
<dbReference type="EMBL" id="CP099799">
    <property type="protein sequence ID" value="USS00012.1"/>
    <property type="molecule type" value="Genomic_DNA"/>
</dbReference>
<proteinExistence type="inferred from homology"/>
<gene>
    <name evidence="4 7" type="primary">fliE</name>
    <name evidence="6" type="ORF">CP523_02620</name>
    <name evidence="7" type="ORF">NH397_10955</name>
</gene>
<evidence type="ECO:0000313" key="9">
    <source>
        <dbReference type="Proteomes" id="UP001055437"/>
    </source>
</evidence>
<name>A0A9N7JIR7_CLOSE</name>
<dbReference type="Pfam" id="PF02049">
    <property type="entry name" value="FliE"/>
    <property type="match status" value="1"/>
</dbReference>
<dbReference type="NCBIfam" id="TIGR00205">
    <property type="entry name" value="fliE"/>
    <property type="match status" value="1"/>
</dbReference>
<dbReference type="GO" id="GO:0003774">
    <property type="term" value="F:cytoskeletal motor activity"/>
    <property type="evidence" value="ECO:0007669"/>
    <property type="project" value="InterPro"/>
</dbReference>
<comment type="subcellular location">
    <subcellularLocation>
        <location evidence="1 4">Bacterial flagellum basal body</location>
    </subcellularLocation>
</comment>
<dbReference type="KEGG" id="csep:CP523_02620"/>
<dbReference type="AlphaFoldDB" id="A0A9N7JIR7"/>
<dbReference type="GO" id="GO:0071973">
    <property type="term" value="P:bacterial-type flagellum-dependent cell motility"/>
    <property type="evidence" value="ECO:0007669"/>
    <property type="project" value="InterPro"/>
</dbReference>
<dbReference type="Proteomes" id="UP000280586">
    <property type="component" value="Chromosome"/>
</dbReference>
<dbReference type="PRINTS" id="PR01006">
    <property type="entry name" value="FLGHOOKFLIE"/>
</dbReference>
<keyword evidence="6" id="KW-0282">Flagellum</keyword>
<keyword evidence="9" id="KW-1185">Reference proteome</keyword>
<dbReference type="GeneID" id="303559571"/>
<dbReference type="Proteomes" id="UP001055437">
    <property type="component" value="Chromosome"/>
</dbReference>
<dbReference type="EMBL" id="CP023671">
    <property type="protein sequence ID" value="AYE33433.1"/>
    <property type="molecule type" value="Genomic_DNA"/>
</dbReference>
<reference evidence="7" key="2">
    <citation type="submission" date="2022-06" db="EMBL/GenBank/DDBJ databases">
        <authorList>
            <person name="Holder M.E."/>
            <person name="Ajami N.J."/>
            <person name="Petrosino J.F."/>
        </authorList>
    </citation>
    <scope>NUCLEOTIDE SEQUENCE</scope>
    <source>
        <strain evidence="7">RMA 8861</strain>
    </source>
</reference>
<comment type="similarity">
    <text evidence="2 4">Belongs to the FliE family.</text>
</comment>
<accession>A0A9N7JIR7</accession>
<evidence type="ECO:0000313" key="6">
    <source>
        <dbReference type="EMBL" id="AYE33433.1"/>
    </source>
</evidence>
<dbReference type="GO" id="GO:0005198">
    <property type="term" value="F:structural molecule activity"/>
    <property type="evidence" value="ECO:0007669"/>
    <property type="project" value="UniProtKB-UniRule"/>
</dbReference>
<protein>
    <recommendedName>
        <fullName evidence="4 5">Flagellar hook-basal body complex protein FliE</fullName>
    </recommendedName>
</protein>
<dbReference type="RefSeq" id="WP_066673906.1">
    <property type="nucleotide sequence ID" value="NZ_CABMIZ010000003.1"/>
</dbReference>
<dbReference type="InterPro" id="IPR001624">
    <property type="entry name" value="FliE"/>
</dbReference>
<dbReference type="PANTHER" id="PTHR34653:SF1">
    <property type="entry name" value="FLAGELLAR HOOK-BASAL BODY COMPLEX PROTEIN FLIE"/>
    <property type="match status" value="1"/>
</dbReference>
<evidence type="ECO:0000256" key="2">
    <source>
        <dbReference type="ARBA" id="ARBA00009272"/>
    </source>
</evidence>
<organism evidence="6 8">
    <name type="scientific">Clostridium septicum</name>
    <dbReference type="NCBI Taxonomy" id="1504"/>
    <lineage>
        <taxon>Bacteria</taxon>
        <taxon>Bacillati</taxon>
        <taxon>Bacillota</taxon>
        <taxon>Clostridia</taxon>
        <taxon>Eubacteriales</taxon>
        <taxon>Clostridiaceae</taxon>
        <taxon>Clostridium</taxon>
    </lineage>
</organism>
<evidence type="ECO:0000256" key="3">
    <source>
        <dbReference type="ARBA" id="ARBA00023143"/>
    </source>
</evidence>
<keyword evidence="6" id="KW-0969">Cilium</keyword>